<gene>
    <name evidence="2" type="ORF">PC113_g15181</name>
</gene>
<dbReference type="AlphaFoldDB" id="A0A8T0YPX9"/>
<dbReference type="Proteomes" id="UP000735874">
    <property type="component" value="Unassembled WGS sequence"/>
</dbReference>
<accession>A0A8T0YPX9</accession>
<evidence type="ECO:0000313" key="3">
    <source>
        <dbReference type="Proteomes" id="UP000735874"/>
    </source>
</evidence>
<reference evidence="2" key="1">
    <citation type="submission" date="2018-10" db="EMBL/GenBank/DDBJ databases">
        <title>Effector identification in a new, highly contiguous assembly of the strawberry crown rot pathogen Phytophthora cactorum.</title>
        <authorList>
            <person name="Armitage A.D."/>
            <person name="Nellist C.F."/>
            <person name="Bates H."/>
            <person name="Vickerstaff R.J."/>
            <person name="Harrison R.J."/>
        </authorList>
    </citation>
    <scope>NUCLEOTIDE SEQUENCE</scope>
    <source>
        <strain evidence="2">15-7</strain>
    </source>
</reference>
<evidence type="ECO:0000313" key="2">
    <source>
        <dbReference type="EMBL" id="KAG2852252.1"/>
    </source>
</evidence>
<feature type="region of interest" description="Disordered" evidence="1">
    <location>
        <begin position="1"/>
        <end position="74"/>
    </location>
</feature>
<protein>
    <submittedName>
        <fullName evidence="2">Uncharacterized protein</fullName>
    </submittedName>
</protein>
<organism evidence="2 3">
    <name type="scientific">Phytophthora cactorum</name>
    <dbReference type="NCBI Taxonomy" id="29920"/>
    <lineage>
        <taxon>Eukaryota</taxon>
        <taxon>Sar</taxon>
        <taxon>Stramenopiles</taxon>
        <taxon>Oomycota</taxon>
        <taxon>Peronosporomycetes</taxon>
        <taxon>Peronosporales</taxon>
        <taxon>Peronosporaceae</taxon>
        <taxon>Phytophthora</taxon>
    </lineage>
</organism>
<sequence length="74" mass="8398">MPETVERTETVETLETVETTEKANPSETSDKVESSNKHAASMHPPGPFESAATYNRNHADEIPPSFRWSHRIFR</sequence>
<evidence type="ECO:0000256" key="1">
    <source>
        <dbReference type="SAM" id="MobiDB-lite"/>
    </source>
</evidence>
<proteinExistence type="predicted"/>
<comment type="caution">
    <text evidence="2">The sequence shown here is derived from an EMBL/GenBank/DDBJ whole genome shotgun (WGS) entry which is preliminary data.</text>
</comment>
<dbReference type="EMBL" id="RCMG01000553">
    <property type="protein sequence ID" value="KAG2852252.1"/>
    <property type="molecule type" value="Genomic_DNA"/>
</dbReference>
<name>A0A8T0YPX9_9STRA</name>
<feature type="compositionally biased region" description="Basic and acidic residues" evidence="1">
    <location>
        <begin position="1"/>
        <end position="10"/>
    </location>
</feature>